<dbReference type="InterPro" id="IPR007111">
    <property type="entry name" value="NACHT_NTPase"/>
</dbReference>
<sequence length="724" mass="80884">MAKRSRFTRWFIVLPSPRGNPSAGKTPYLSSKSGPPVAQSTPGSASNIDSYSKPTHTLAEIVWEEWLIDGDSISKLKAWGAENQNSNWRKLADKINDSLESRTVKAVQDFIPDSPLPAKTLVNALLSVVQLGIRVPVVQKQVYMFAETTIEYICTLINVVGEGLDAQRDLAKICEAVNDICKWASEHVRKNNLSERDLGDWSAKFVKAKEMFTATVILEIKVGQQSDRRKAAIKEQLANHLAGQHKFTDQSKDLCADGTRVQIQKDIKQWLSPGLSSHTHIFWITGIAGSGKSTLSATIGTPVAAQFFISRNIEETINPAKIVPTIAQQLANFSHAAARIIHDNLENGFPSGRKEQVEKLLLAPVLELCRSRVVVILIDALDELLKAEKSVQEILSAIAPKDCKLPDNLRLLITSRPQHWADISGNNMLEHSVFQQHALDTRLSVDEVRSFIVARMKEITPKKPGWENWPPPEKLQELSNEANGLFHYAATALHWIAGRIDKEGISCQNEVWDMVTEEGGLDRLYKVILTSFEDIGKPTRNEQRRVTRLACFRHVMGTILILREPLSISQINALLVDIPKGKFDVGHFLQQMRGVLIPGKTTGSFEDATPQMHKSFRDYIMRVQDPAEFRILTGHAHFVTARSCMEVIVKAGSQSRDAVNYAVGNWYKHLREAQENEGATWEDGEIWVLLAQMGGEAAISIWTRADLIGLFLDVANVGWRLLKV</sequence>
<evidence type="ECO:0000256" key="1">
    <source>
        <dbReference type="ARBA" id="ARBA00022737"/>
    </source>
</evidence>
<feature type="region of interest" description="Disordered" evidence="2">
    <location>
        <begin position="18"/>
        <end position="49"/>
    </location>
</feature>
<dbReference type="Proteomes" id="UP001362999">
    <property type="component" value="Unassembled WGS sequence"/>
</dbReference>
<feature type="domain" description="NACHT" evidence="3">
    <location>
        <begin position="280"/>
        <end position="417"/>
    </location>
</feature>
<reference evidence="4 5" key="1">
    <citation type="journal article" date="2024" name="J Genomics">
        <title>Draft genome sequencing and assembly of Favolaschia claudopus CIRM-BRFM 2984 isolated from oak limbs.</title>
        <authorList>
            <person name="Navarro D."/>
            <person name="Drula E."/>
            <person name="Chaduli D."/>
            <person name="Cazenave R."/>
            <person name="Ahrendt S."/>
            <person name="Wang J."/>
            <person name="Lipzen A."/>
            <person name="Daum C."/>
            <person name="Barry K."/>
            <person name="Grigoriev I.V."/>
            <person name="Favel A."/>
            <person name="Rosso M.N."/>
            <person name="Martin F."/>
        </authorList>
    </citation>
    <scope>NUCLEOTIDE SEQUENCE [LARGE SCALE GENOMIC DNA]</scope>
    <source>
        <strain evidence="4 5">CIRM-BRFM 2984</strain>
    </source>
</reference>
<dbReference type="InterPro" id="IPR027417">
    <property type="entry name" value="P-loop_NTPase"/>
</dbReference>
<dbReference type="Gene3D" id="3.40.50.300">
    <property type="entry name" value="P-loop containing nucleotide triphosphate hydrolases"/>
    <property type="match status" value="1"/>
</dbReference>
<dbReference type="PANTHER" id="PTHR10039:SF17">
    <property type="entry name" value="FUNGAL STAND N-TERMINAL GOODBYE DOMAIN-CONTAINING PROTEIN-RELATED"/>
    <property type="match status" value="1"/>
</dbReference>
<organism evidence="4 5">
    <name type="scientific">Favolaschia claudopus</name>
    <dbReference type="NCBI Taxonomy" id="2862362"/>
    <lineage>
        <taxon>Eukaryota</taxon>
        <taxon>Fungi</taxon>
        <taxon>Dikarya</taxon>
        <taxon>Basidiomycota</taxon>
        <taxon>Agaricomycotina</taxon>
        <taxon>Agaricomycetes</taxon>
        <taxon>Agaricomycetidae</taxon>
        <taxon>Agaricales</taxon>
        <taxon>Marasmiineae</taxon>
        <taxon>Mycenaceae</taxon>
        <taxon>Favolaschia</taxon>
    </lineage>
</organism>
<dbReference type="PROSITE" id="PS50837">
    <property type="entry name" value="NACHT"/>
    <property type="match status" value="1"/>
</dbReference>
<comment type="caution">
    <text evidence="4">The sequence shown here is derived from an EMBL/GenBank/DDBJ whole genome shotgun (WGS) entry which is preliminary data.</text>
</comment>
<evidence type="ECO:0000256" key="2">
    <source>
        <dbReference type="SAM" id="MobiDB-lite"/>
    </source>
</evidence>
<dbReference type="PANTHER" id="PTHR10039">
    <property type="entry name" value="AMELOGENIN"/>
    <property type="match status" value="1"/>
</dbReference>
<dbReference type="SUPFAM" id="SSF52540">
    <property type="entry name" value="P-loop containing nucleoside triphosphate hydrolases"/>
    <property type="match status" value="1"/>
</dbReference>
<dbReference type="Pfam" id="PF24883">
    <property type="entry name" value="NPHP3_N"/>
    <property type="match status" value="1"/>
</dbReference>
<dbReference type="AlphaFoldDB" id="A0AAV9Z5S6"/>
<gene>
    <name evidence="4" type="ORF">R3P38DRAFT_3494715</name>
</gene>
<evidence type="ECO:0000259" key="3">
    <source>
        <dbReference type="PROSITE" id="PS50837"/>
    </source>
</evidence>
<dbReference type="InterPro" id="IPR056884">
    <property type="entry name" value="NPHP3-like_N"/>
</dbReference>
<keyword evidence="1" id="KW-0677">Repeat</keyword>
<evidence type="ECO:0000313" key="4">
    <source>
        <dbReference type="EMBL" id="KAK6971855.1"/>
    </source>
</evidence>
<feature type="compositionally biased region" description="Polar residues" evidence="2">
    <location>
        <begin position="28"/>
        <end position="49"/>
    </location>
</feature>
<keyword evidence="5" id="KW-1185">Reference proteome</keyword>
<dbReference type="EMBL" id="JAWWNJ010000202">
    <property type="protein sequence ID" value="KAK6971855.1"/>
    <property type="molecule type" value="Genomic_DNA"/>
</dbReference>
<accession>A0AAV9Z5S6</accession>
<proteinExistence type="predicted"/>
<protein>
    <recommendedName>
        <fullName evidence="3">NACHT domain-containing protein</fullName>
    </recommendedName>
</protein>
<evidence type="ECO:0000313" key="5">
    <source>
        <dbReference type="Proteomes" id="UP001362999"/>
    </source>
</evidence>
<name>A0AAV9Z5S6_9AGAR</name>